<protein>
    <submittedName>
        <fullName evidence="8">Glycine betaine ABC transporter substrate-binding protein</fullName>
    </submittedName>
</protein>
<dbReference type="SUPFAM" id="SSF53850">
    <property type="entry name" value="Periplasmic binding protein-like II"/>
    <property type="match status" value="1"/>
</dbReference>
<keyword evidence="6" id="KW-0732">Signal</keyword>
<name>A0ABY4YV74_9MICO</name>
<feature type="signal peptide" evidence="6">
    <location>
        <begin position="1"/>
        <end position="27"/>
    </location>
</feature>
<dbReference type="Gene3D" id="3.40.190.100">
    <property type="entry name" value="Glycine betaine-binding periplasmic protein, domain 2"/>
    <property type="match status" value="1"/>
</dbReference>
<dbReference type="PANTHER" id="PTHR47737">
    <property type="entry name" value="GLYCINE BETAINE/PROLINE BETAINE TRANSPORT SYSTEM PERMEASE PROTEIN PROW"/>
    <property type="match status" value="1"/>
</dbReference>
<dbReference type="PANTHER" id="PTHR47737:SF1">
    <property type="entry name" value="GLYCINE BETAINE_PROLINE BETAINE TRANSPORT SYSTEM PERMEASE PROTEIN PROW"/>
    <property type="match status" value="1"/>
</dbReference>
<feature type="region of interest" description="Disordered" evidence="5">
    <location>
        <begin position="25"/>
        <end position="83"/>
    </location>
</feature>
<evidence type="ECO:0000313" key="9">
    <source>
        <dbReference type="Proteomes" id="UP001056455"/>
    </source>
</evidence>
<dbReference type="PROSITE" id="PS51257">
    <property type="entry name" value="PROKAR_LIPOPROTEIN"/>
    <property type="match status" value="1"/>
</dbReference>
<evidence type="ECO:0000256" key="6">
    <source>
        <dbReference type="SAM" id="SignalP"/>
    </source>
</evidence>
<dbReference type="EMBL" id="CP099489">
    <property type="protein sequence ID" value="USQ80639.1"/>
    <property type="molecule type" value="Genomic_DNA"/>
</dbReference>
<gene>
    <name evidence="8" type="ORF">NF556_02980</name>
</gene>
<dbReference type="RefSeq" id="WP_252594014.1">
    <property type="nucleotide sequence ID" value="NZ_CP099489.1"/>
</dbReference>
<keyword evidence="4" id="KW-0472">Membrane</keyword>
<feature type="domain" description="ABC-type glycine betaine transport system substrate-binding" evidence="7">
    <location>
        <begin position="82"/>
        <end position="331"/>
    </location>
</feature>
<comment type="subcellular location">
    <subcellularLocation>
        <location evidence="1">Cell membrane</location>
    </subcellularLocation>
</comment>
<evidence type="ECO:0000313" key="8">
    <source>
        <dbReference type="EMBL" id="USQ80639.1"/>
    </source>
</evidence>
<dbReference type="Proteomes" id="UP001056455">
    <property type="component" value="Chromosome"/>
</dbReference>
<evidence type="ECO:0000259" key="7">
    <source>
        <dbReference type="Pfam" id="PF04069"/>
    </source>
</evidence>
<organism evidence="8 9">
    <name type="scientific">Ornithinimicrobium faecis</name>
    <dbReference type="NCBI Taxonomy" id="2934158"/>
    <lineage>
        <taxon>Bacteria</taxon>
        <taxon>Bacillati</taxon>
        <taxon>Actinomycetota</taxon>
        <taxon>Actinomycetes</taxon>
        <taxon>Micrococcales</taxon>
        <taxon>Ornithinimicrobiaceae</taxon>
        <taxon>Ornithinimicrobium</taxon>
    </lineage>
</organism>
<keyword evidence="9" id="KW-1185">Reference proteome</keyword>
<dbReference type="Pfam" id="PF04069">
    <property type="entry name" value="OpuAC"/>
    <property type="match status" value="1"/>
</dbReference>
<dbReference type="Gene3D" id="3.40.190.10">
    <property type="entry name" value="Periplasmic binding protein-like II"/>
    <property type="match status" value="1"/>
</dbReference>
<evidence type="ECO:0000256" key="4">
    <source>
        <dbReference type="ARBA" id="ARBA00023136"/>
    </source>
</evidence>
<evidence type="ECO:0000256" key="2">
    <source>
        <dbReference type="ARBA" id="ARBA00022448"/>
    </source>
</evidence>
<dbReference type="CDD" id="cd13639">
    <property type="entry name" value="PBP2_OpuAC_like"/>
    <property type="match status" value="1"/>
</dbReference>
<proteinExistence type="predicted"/>
<accession>A0ABY4YV74</accession>
<dbReference type="InterPro" id="IPR007210">
    <property type="entry name" value="ABC_Gly_betaine_transp_sub-bd"/>
</dbReference>
<evidence type="ECO:0000256" key="1">
    <source>
        <dbReference type="ARBA" id="ARBA00004236"/>
    </source>
</evidence>
<feature type="compositionally biased region" description="Acidic residues" evidence="5">
    <location>
        <begin position="30"/>
        <end position="70"/>
    </location>
</feature>
<evidence type="ECO:0000256" key="3">
    <source>
        <dbReference type="ARBA" id="ARBA00022475"/>
    </source>
</evidence>
<feature type="chain" id="PRO_5046525587" evidence="6">
    <location>
        <begin position="28"/>
        <end position="339"/>
    </location>
</feature>
<sequence>MKLHRNRRAAGTLASALALTLVLGACGSDDGGDEDSNDDAAAEDEGSDDEAADDTGSDDAADDSADDTEAGGEGAGGEASGTITMGFIPSWTDGLSTAYLLEHLLEEQGYDVEMETLTEAGPLYTALANGDVDMYPSAWPEVTHANYMEEYGDQVEDLGAYYPNAKLTFAVPEYSDITSIAELPDHVDELGGEIIGIEPGAGLTGVTKDSVMPTYGLDDFTLVESSTTAMLAQLKDATDNEEPIVVTLWRPFWANSAFPVKDLEDPEGALGEAEALHFLGTKGFAEEFPEAAELIGGIELDDEQYGALEDMVVNEYGEGKEAEAIDAWLEEYPDVIPVP</sequence>
<keyword evidence="2" id="KW-0813">Transport</keyword>
<keyword evidence="3" id="KW-1003">Cell membrane</keyword>
<evidence type="ECO:0000256" key="5">
    <source>
        <dbReference type="SAM" id="MobiDB-lite"/>
    </source>
</evidence>
<reference evidence="8" key="1">
    <citation type="submission" date="2022-06" db="EMBL/GenBank/DDBJ databases">
        <title>Ornithinimicrobium HY1793.</title>
        <authorList>
            <person name="Huang Y."/>
        </authorList>
    </citation>
    <scope>NUCLEOTIDE SEQUENCE</scope>
    <source>
        <strain evidence="8">HY1793</strain>
    </source>
</reference>